<evidence type="ECO:0000313" key="7">
    <source>
        <dbReference type="Proteomes" id="UP000182278"/>
    </source>
</evidence>
<keyword evidence="4 5" id="KW-0472">Membrane</keyword>
<feature type="transmembrane region" description="Helical" evidence="5">
    <location>
        <begin position="72"/>
        <end position="93"/>
    </location>
</feature>
<evidence type="ECO:0000256" key="3">
    <source>
        <dbReference type="ARBA" id="ARBA00022989"/>
    </source>
</evidence>
<feature type="transmembrane region" description="Helical" evidence="5">
    <location>
        <begin position="290"/>
        <end position="311"/>
    </location>
</feature>
<evidence type="ECO:0000256" key="2">
    <source>
        <dbReference type="ARBA" id="ARBA00022692"/>
    </source>
</evidence>
<feature type="transmembrane region" description="Helical" evidence="5">
    <location>
        <begin position="258"/>
        <end position="278"/>
    </location>
</feature>
<protein>
    <recommendedName>
        <fullName evidence="8">NADH-quinone oxidoreductase subunit H</fullName>
    </recommendedName>
</protein>
<dbReference type="InterPro" id="IPR052561">
    <property type="entry name" value="ComplexI_Subunit1"/>
</dbReference>
<organism evidence="6 7">
    <name type="scientific">Candidatus Desantisbacteria bacterium CG1_02_38_46</name>
    <dbReference type="NCBI Taxonomy" id="1817893"/>
    <lineage>
        <taxon>Bacteria</taxon>
        <taxon>Candidatus Desantisiibacteriota</taxon>
    </lineage>
</organism>
<feature type="transmembrane region" description="Helical" evidence="5">
    <location>
        <begin position="178"/>
        <end position="196"/>
    </location>
</feature>
<proteinExistence type="predicted"/>
<evidence type="ECO:0000256" key="1">
    <source>
        <dbReference type="ARBA" id="ARBA00004141"/>
    </source>
</evidence>
<dbReference type="Proteomes" id="UP000182278">
    <property type="component" value="Unassembled WGS sequence"/>
</dbReference>
<evidence type="ECO:0000256" key="5">
    <source>
        <dbReference type="SAM" id="Phobius"/>
    </source>
</evidence>
<comment type="subcellular location">
    <subcellularLocation>
        <location evidence="1">Membrane</location>
        <topology evidence="1">Multi-pass membrane protein</topology>
    </subcellularLocation>
</comment>
<feature type="transmembrane region" description="Helical" evidence="5">
    <location>
        <begin position="6"/>
        <end position="30"/>
    </location>
</feature>
<sequence>MEKLVLYIFYFVVFPGLIFTAVIGLLAAWVDRKVTARVQYRVGPPWYQNFADFFKLLGKETVMPEGAKGTGFLISPLIGLAGITLVSTIVWVINLNLAPSFVGDIIVVLYLLTLPSLAVILGASASRNPVAGVGASREMKLILGYELPFVLAMIVPILKSGGMLRFDSLLAYQISTRPFLYSISGVIAFIIVIICMQAKLTFVPFDIPEAETEIMAGAYIEYSGPALAIFKLTKAMMLFAVPVFIITVFWGGMHFNSLASAIHAILKYLIILVVVVLIKNTNPRLRIDQAIKLFWGRLTIWAIVAILFAMAGL</sequence>
<dbReference type="PANTHER" id="PTHR43359:SF1">
    <property type="entry name" value="FORMATE HYDROGENLYASE SUBUNIT 4-RELATED"/>
    <property type="match status" value="1"/>
</dbReference>
<reference evidence="6 7" key="1">
    <citation type="journal article" date="2016" name="Environ. Microbiol.">
        <title>Genomic resolution of a cold subsurface aquifer community provides metabolic insights for novel microbes adapted to high CO concentrations.</title>
        <authorList>
            <person name="Probst A.J."/>
            <person name="Castelle C.J."/>
            <person name="Singh A."/>
            <person name="Brown C.T."/>
            <person name="Anantharaman K."/>
            <person name="Sharon I."/>
            <person name="Hug L.A."/>
            <person name="Burstein D."/>
            <person name="Emerson J.B."/>
            <person name="Thomas B.C."/>
            <person name="Banfield J.F."/>
        </authorList>
    </citation>
    <scope>NUCLEOTIDE SEQUENCE [LARGE SCALE GENOMIC DNA]</scope>
    <source>
        <strain evidence="6">CG1_02_38_46</strain>
    </source>
</reference>
<dbReference type="EMBL" id="MNUO01000074">
    <property type="protein sequence ID" value="OIN96876.1"/>
    <property type="molecule type" value="Genomic_DNA"/>
</dbReference>
<dbReference type="Pfam" id="PF00146">
    <property type="entry name" value="NADHdh"/>
    <property type="match status" value="1"/>
</dbReference>
<accession>A0A1J4SDZ1</accession>
<keyword evidence="3 5" id="KW-1133">Transmembrane helix</keyword>
<feature type="transmembrane region" description="Helical" evidence="5">
    <location>
        <begin position="105"/>
        <end position="126"/>
    </location>
</feature>
<feature type="transmembrane region" description="Helical" evidence="5">
    <location>
        <begin position="235"/>
        <end position="252"/>
    </location>
</feature>
<dbReference type="InterPro" id="IPR018086">
    <property type="entry name" value="NADH_UbQ_OxRdtase_su1_CS"/>
</dbReference>
<dbReference type="InterPro" id="IPR001694">
    <property type="entry name" value="NADH_UbQ_OxRdtase_su1/FPO"/>
</dbReference>
<dbReference type="STRING" id="1817893.AUJ66_05060"/>
<dbReference type="PROSITE" id="PS00668">
    <property type="entry name" value="COMPLEX1_ND1_2"/>
    <property type="match status" value="1"/>
</dbReference>
<gene>
    <name evidence="6" type="ORF">AUJ66_05060</name>
</gene>
<name>A0A1J4SDZ1_9BACT</name>
<evidence type="ECO:0008006" key="8">
    <source>
        <dbReference type="Google" id="ProtNLM"/>
    </source>
</evidence>
<feature type="transmembrane region" description="Helical" evidence="5">
    <location>
        <begin position="138"/>
        <end position="158"/>
    </location>
</feature>
<dbReference type="GO" id="GO:0005886">
    <property type="term" value="C:plasma membrane"/>
    <property type="evidence" value="ECO:0007669"/>
    <property type="project" value="TreeGrafter"/>
</dbReference>
<evidence type="ECO:0000313" key="6">
    <source>
        <dbReference type="EMBL" id="OIN96876.1"/>
    </source>
</evidence>
<evidence type="ECO:0000256" key="4">
    <source>
        <dbReference type="ARBA" id="ARBA00023136"/>
    </source>
</evidence>
<keyword evidence="2 5" id="KW-0812">Transmembrane</keyword>
<dbReference type="AlphaFoldDB" id="A0A1J4SDZ1"/>
<comment type="caution">
    <text evidence="6">The sequence shown here is derived from an EMBL/GenBank/DDBJ whole genome shotgun (WGS) entry which is preliminary data.</text>
</comment>
<dbReference type="PANTHER" id="PTHR43359">
    <property type="entry name" value="FORMATE HYDROGENLYASE SUBUNIT 4"/>
    <property type="match status" value="1"/>
</dbReference>